<evidence type="ECO:0000256" key="1">
    <source>
        <dbReference type="SAM" id="Phobius"/>
    </source>
</evidence>
<feature type="transmembrane region" description="Helical" evidence="1">
    <location>
        <begin position="32"/>
        <end position="52"/>
    </location>
</feature>
<keyword evidence="1" id="KW-0812">Transmembrane</keyword>
<name>A0A6C0F8H3_9ZZZZ</name>
<organism evidence="2">
    <name type="scientific">viral metagenome</name>
    <dbReference type="NCBI Taxonomy" id="1070528"/>
    <lineage>
        <taxon>unclassified sequences</taxon>
        <taxon>metagenomes</taxon>
        <taxon>organismal metagenomes</taxon>
    </lineage>
</organism>
<sequence>MLQTRNNDTNILDENLIDDLRPNPHQNNSQQYLCNVCLCISIGLMSFGMGMITHTQFFTHCDCVCDGSL</sequence>
<dbReference type="AlphaFoldDB" id="A0A6C0F8H3"/>
<dbReference type="EMBL" id="MN738787">
    <property type="protein sequence ID" value="QHT36923.1"/>
    <property type="molecule type" value="Genomic_DNA"/>
</dbReference>
<keyword evidence="1" id="KW-1133">Transmembrane helix</keyword>
<evidence type="ECO:0000313" key="2">
    <source>
        <dbReference type="EMBL" id="QHT36923.1"/>
    </source>
</evidence>
<protein>
    <submittedName>
        <fullName evidence="2">Uncharacterized protein</fullName>
    </submittedName>
</protein>
<accession>A0A6C0F8H3</accession>
<keyword evidence="1" id="KW-0472">Membrane</keyword>
<reference evidence="2" key="1">
    <citation type="journal article" date="2020" name="Nature">
        <title>Giant virus diversity and host interactions through global metagenomics.</title>
        <authorList>
            <person name="Schulz F."/>
            <person name="Roux S."/>
            <person name="Paez-Espino D."/>
            <person name="Jungbluth S."/>
            <person name="Walsh D.A."/>
            <person name="Denef V.J."/>
            <person name="McMahon K.D."/>
            <person name="Konstantinidis K.T."/>
            <person name="Eloe-Fadrosh E.A."/>
            <person name="Kyrpides N.C."/>
            <person name="Woyke T."/>
        </authorList>
    </citation>
    <scope>NUCLEOTIDE SEQUENCE</scope>
    <source>
        <strain evidence="2">GVMAG-S-ERX555967-130</strain>
    </source>
</reference>
<proteinExistence type="predicted"/>